<feature type="domain" description="Polymerase beta nucleotidyltransferase" evidence="1">
    <location>
        <begin position="19"/>
        <end position="103"/>
    </location>
</feature>
<accession>A0A1V1P2P1</accession>
<dbReference type="InterPro" id="IPR043519">
    <property type="entry name" value="NT_sf"/>
</dbReference>
<comment type="caution">
    <text evidence="2">The sequence shown here is derived from an EMBL/GenBank/DDBJ whole genome shotgun (WGS) entry which is preliminary data.</text>
</comment>
<organism evidence="2 3">
    <name type="scientific">Candidatus Magnetoglobus multicellularis str. Araruama</name>
    <dbReference type="NCBI Taxonomy" id="890399"/>
    <lineage>
        <taxon>Bacteria</taxon>
        <taxon>Pseudomonadati</taxon>
        <taxon>Thermodesulfobacteriota</taxon>
        <taxon>Desulfobacteria</taxon>
        <taxon>Desulfobacterales</taxon>
        <taxon>Desulfobacteraceae</taxon>
        <taxon>Candidatus Magnetoglobus</taxon>
    </lineage>
</organism>
<dbReference type="InterPro" id="IPR041633">
    <property type="entry name" value="Polbeta"/>
</dbReference>
<dbReference type="EMBL" id="ATBP01000747">
    <property type="protein sequence ID" value="ETR69068.1"/>
    <property type="molecule type" value="Genomic_DNA"/>
</dbReference>
<dbReference type="AlphaFoldDB" id="A0A1V1P2P1"/>
<reference evidence="3" key="1">
    <citation type="submission" date="2012-11" db="EMBL/GenBank/DDBJ databases">
        <authorList>
            <person name="Lucero-Rivera Y.E."/>
            <person name="Tovar-Ramirez D."/>
        </authorList>
    </citation>
    <scope>NUCLEOTIDE SEQUENCE [LARGE SCALE GENOMIC DNA]</scope>
    <source>
        <strain evidence="3">Araruama</strain>
    </source>
</reference>
<proteinExistence type="predicted"/>
<sequence length="103" mass="11831">MNTDNKIIIGGLSEELIMQIIDTINSTSKPKRIILYGSRARDDYYRTSDIDLAIENVSSTYIIKDALEEQVNTLLFFDVVNLDSVCQRLQQRILTEGKVLYEQ</sequence>
<dbReference type="Proteomes" id="UP000189670">
    <property type="component" value="Unassembled WGS sequence"/>
</dbReference>
<evidence type="ECO:0000259" key="1">
    <source>
        <dbReference type="Pfam" id="PF18765"/>
    </source>
</evidence>
<dbReference type="Gene3D" id="3.30.460.10">
    <property type="entry name" value="Beta Polymerase, domain 2"/>
    <property type="match status" value="1"/>
</dbReference>
<dbReference type="CDD" id="cd05403">
    <property type="entry name" value="NT_KNTase_like"/>
    <property type="match status" value="1"/>
</dbReference>
<name>A0A1V1P2P1_9BACT</name>
<evidence type="ECO:0000313" key="2">
    <source>
        <dbReference type="EMBL" id="ETR69068.1"/>
    </source>
</evidence>
<evidence type="ECO:0000313" key="3">
    <source>
        <dbReference type="Proteomes" id="UP000189670"/>
    </source>
</evidence>
<dbReference type="Pfam" id="PF18765">
    <property type="entry name" value="Polbeta"/>
    <property type="match status" value="1"/>
</dbReference>
<protein>
    <submittedName>
        <fullName evidence="2">DNA polymerase beta domain protein region</fullName>
    </submittedName>
</protein>
<dbReference type="SUPFAM" id="SSF81301">
    <property type="entry name" value="Nucleotidyltransferase"/>
    <property type="match status" value="1"/>
</dbReference>
<gene>
    <name evidence="2" type="ORF">OMM_09914</name>
</gene>